<dbReference type="GO" id="GO:0045892">
    <property type="term" value="P:negative regulation of DNA-templated transcription"/>
    <property type="evidence" value="ECO:0007669"/>
    <property type="project" value="UniProtKB-ARBA"/>
</dbReference>
<dbReference type="AlphaFoldDB" id="A0A1I7LFB1"/>
<organism evidence="1 2">
    <name type="scientific">Alicyclobacillus macrosporangiidus</name>
    <dbReference type="NCBI Taxonomy" id="392015"/>
    <lineage>
        <taxon>Bacteria</taxon>
        <taxon>Bacillati</taxon>
        <taxon>Bacillota</taxon>
        <taxon>Bacilli</taxon>
        <taxon>Bacillales</taxon>
        <taxon>Alicyclobacillaceae</taxon>
        <taxon>Alicyclobacillus</taxon>
    </lineage>
</organism>
<accession>A0A1I7LFB1</accession>
<gene>
    <name evidence="1" type="ORF">SAMN05421543_1442</name>
</gene>
<keyword evidence="2" id="KW-1185">Reference proteome</keyword>
<evidence type="ECO:0000313" key="1">
    <source>
        <dbReference type="EMBL" id="SFV08354.1"/>
    </source>
</evidence>
<dbReference type="STRING" id="392015.SAMN05421543_1442"/>
<dbReference type="InterPro" id="IPR038390">
    <property type="entry name" value="Metal_Tscrpt_repr_sf"/>
</dbReference>
<proteinExistence type="predicted"/>
<reference evidence="2" key="1">
    <citation type="submission" date="2016-10" db="EMBL/GenBank/DDBJ databases">
        <authorList>
            <person name="Varghese N."/>
        </authorList>
    </citation>
    <scope>NUCLEOTIDE SEQUENCE [LARGE SCALE GENOMIC DNA]</scope>
    <source>
        <strain evidence="2">DSM 17980</strain>
    </source>
</reference>
<dbReference type="EMBL" id="FPBV01000044">
    <property type="protein sequence ID" value="SFV08354.1"/>
    <property type="molecule type" value="Genomic_DNA"/>
</dbReference>
<keyword evidence="1" id="KW-0238">DNA-binding</keyword>
<name>A0A1I7LFB1_9BACL</name>
<protein>
    <submittedName>
        <fullName evidence="1">DNA-binding transcriptional regulator, FrmR family</fullName>
    </submittedName>
</protein>
<dbReference type="GO" id="GO:0046872">
    <property type="term" value="F:metal ion binding"/>
    <property type="evidence" value="ECO:0007669"/>
    <property type="project" value="InterPro"/>
</dbReference>
<dbReference type="Proteomes" id="UP000183508">
    <property type="component" value="Unassembled WGS sequence"/>
</dbReference>
<evidence type="ECO:0000313" key="2">
    <source>
        <dbReference type="Proteomes" id="UP000183508"/>
    </source>
</evidence>
<dbReference type="GO" id="GO:0003677">
    <property type="term" value="F:DNA binding"/>
    <property type="evidence" value="ECO:0007669"/>
    <property type="project" value="UniProtKB-KW"/>
</dbReference>
<dbReference type="Gene3D" id="1.20.58.1000">
    <property type="entry name" value="Metal-sensitive repressor, helix protomer"/>
    <property type="match status" value="1"/>
</dbReference>
<dbReference type="PANTHER" id="PTHR33677:SF3">
    <property type="entry name" value="COPPER-SENSING TRANSCRIPTIONAL REPRESSOR RICR"/>
    <property type="match status" value="1"/>
</dbReference>
<dbReference type="Pfam" id="PF02583">
    <property type="entry name" value="Trns_repr_metal"/>
    <property type="match status" value="1"/>
</dbReference>
<dbReference type="OrthoDB" id="9811244at2"/>
<dbReference type="RefSeq" id="WP_074956675.1">
    <property type="nucleotide sequence ID" value="NZ_FPBV01000044.1"/>
</dbReference>
<dbReference type="InterPro" id="IPR003735">
    <property type="entry name" value="Metal_Tscrpt_repr"/>
</dbReference>
<dbReference type="PANTHER" id="PTHR33677">
    <property type="entry name" value="TRANSCRIPTIONAL REPRESSOR FRMR-RELATED"/>
    <property type="match status" value="1"/>
</dbReference>
<sequence length="93" mass="10545">MKDHHHPHKQRKQVVNRLARIEGHIRAVKEMADGGRDCSELLIQIAAVQKALDGVAKVILKDHLEECVVSAVDHKDLDKVLKDLQSALDHYIR</sequence>